<dbReference type="PANTHER" id="PTHR12526">
    <property type="entry name" value="GLYCOSYLTRANSFERASE"/>
    <property type="match status" value="1"/>
</dbReference>
<sequence length="402" mass="46007">MNILFLTSTYPYPPHSGYQLRCYHFIRQLAERHEIYLISFTRKMPKQSDLQAMQRLVTDQWIVEGAYSSVSKALIGLFKPVPFHVFSHQSREFARALSNICAKTRFDVIYSNFIYFTPYVRQFASPMTLKVLDQHNVDRDVWQKMARYEASFPRRMYSLLNLLKTKRFEKQSYPLYDLVISVSADDARITREISPGSHVVEVASGVDCAEYKPPSRVLRDPYTILFTGSGASRNLEAIRNFARNIFPNVRRAYPAAKFQVVGNINPAELKVERTLPGFEFVGKVENIKPYFWNASIFVAPFKLGGGAKLKIFEAMAAGLPVVGTPTGCQGIDGAEDGKHFLIAQSDDDFTAKVIGLLRDIELRKSIARNGMRLVQERYDWRYLVSKLDGELEEAYLKKVHIK</sequence>
<accession>A0A6I5ZRP4</accession>
<dbReference type="EMBL" id="CP046244">
    <property type="protein sequence ID" value="QGP92683.1"/>
    <property type="molecule type" value="Genomic_DNA"/>
</dbReference>
<keyword evidence="3" id="KW-1185">Reference proteome</keyword>
<dbReference type="GO" id="GO:0016757">
    <property type="term" value="F:glycosyltransferase activity"/>
    <property type="evidence" value="ECO:0007669"/>
    <property type="project" value="TreeGrafter"/>
</dbReference>
<dbReference type="Gene3D" id="3.40.50.2000">
    <property type="entry name" value="Glycogen Phosphorylase B"/>
    <property type="match status" value="2"/>
</dbReference>
<dbReference type="SUPFAM" id="SSF53756">
    <property type="entry name" value="UDP-Glycosyltransferase/glycogen phosphorylase"/>
    <property type="match status" value="1"/>
</dbReference>
<protein>
    <submittedName>
        <fullName evidence="2">Glycosyl transferases group 1</fullName>
    </submittedName>
</protein>
<dbReference type="AlphaFoldDB" id="A0A6I5ZRP4"/>
<feature type="domain" description="Glycosyltransferase subfamily 4-like N-terminal" evidence="1">
    <location>
        <begin position="21"/>
        <end position="209"/>
    </location>
</feature>
<dbReference type="InterPro" id="IPR028098">
    <property type="entry name" value="Glyco_trans_4-like_N"/>
</dbReference>
<dbReference type="Pfam" id="PF13439">
    <property type="entry name" value="Glyco_transf_4"/>
    <property type="match status" value="1"/>
</dbReference>
<dbReference type="RefSeq" id="WP_156273578.1">
    <property type="nucleotide sequence ID" value="NZ_CP046244.1"/>
</dbReference>
<dbReference type="CDD" id="cd03801">
    <property type="entry name" value="GT4_PimA-like"/>
    <property type="match status" value="1"/>
</dbReference>
<dbReference type="OrthoDB" id="9811902at2"/>
<gene>
    <name evidence="2" type="ORF">MGLY_20720</name>
</gene>
<evidence type="ECO:0000313" key="3">
    <source>
        <dbReference type="Proteomes" id="UP000425916"/>
    </source>
</evidence>
<dbReference type="PANTHER" id="PTHR12526:SF600">
    <property type="entry name" value="GLYCOSYL TRANSFERASE GROUP 1"/>
    <property type="match status" value="1"/>
</dbReference>
<name>A0A6I5ZRP4_9FIRM</name>
<evidence type="ECO:0000313" key="2">
    <source>
        <dbReference type="EMBL" id="QGP92683.1"/>
    </source>
</evidence>
<dbReference type="Pfam" id="PF13692">
    <property type="entry name" value="Glyco_trans_1_4"/>
    <property type="match status" value="1"/>
</dbReference>
<evidence type="ECO:0000259" key="1">
    <source>
        <dbReference type="Pfam" id="PF13439"/>
    </source>
</evidence>
<organism evidence="2 3">
    <name type="scientific">Neomoorella glycerini</name>
    <dbReference type="NCBI Taxonomy" id="55779"/>
    <lineage>
        <taxon>Bacteria</taxon>
        <taxon>Bacillati</taxon>
        <taxon>Bacillota</taxon>
        <taxon>Clostridia</taxon>
        <taxon>Neomoorellales</taxon>
        <taxon>Neomoorellaceae</taxon>
        <taxon>Neomoorella</taxon>
    </lineage>
</organism>
<dbReference type="Proteomes" id="UP000425916">
    <property type="component" value="Chromosome"/>
</dbReference>
<proteinExistence type="predicted"/>
<keyword evidence="2" id="KW-0808">Transferase</keyword>
<reference evidence="2 3" key="1">
    <citation type="submission" date="2019-11" db="EMBL/GenBank/DDBJ databases">
        <title>Genome sequence of Moorella glycerini DSM11254.</title>
        <authorList>
            <person name="Poehlein A."/>
            <person name="Boeer T."/>
            <person name="Daniel R."/>
        </authorList>
    </citation>
    <scope>NUCLEOTIDE SEQUENCE [LARGE SCALE GENOMIC DNA]</scope>
    <source>
        <strain evidence="2 3">DSM 11254</strain>
    </source>
</reference>